<dbReference type="PANTHER" id="PTHR45947">
    <property type="entry name" value="SULFOQUINOVOSYL TRANSFERASE SQD2"/>
    <property type="match status" value="1"/>
</dbReference>
<dbReference type="InterPro" id="IPR050194">
    <property type="entry name" value="Glycosyltransferase_grp1"/>
</dbReference>
<dbReference type="CDD" id="cd03814">
    <property type="entry name" value="GT4-like"/>
    <property type="match status" value="1"/>
</dbReference>
<dbReference type="GO" id="GO:1901137">
    <property type="term" value="P:carbohydrate derivative biosynthetic process"/>
    <property type="evidence" value="ECO:0007669"/>
    <property type="project" value="UniProtKB-ARBA"/>
</dbReference>
<proteinExistence type="predicted"/>
<dbReference type="Pfam" id="PF13439">
    <property type="entry name" value="Glyco_transf_4"/>
    <property type="match status" value="1"/>
</dbReference>
<evidence type="ECO:0000313" key="5">
    <source>
        <dbReference type="Proteomes" id="UP000270021"/>
    </source>
</evidence>
<dbReference type="PANTHER" id="PTHR45947:SF3">
    <property type="entry name" value="SULFOQUINOVOSYL TRANSFERASE SQD2"/>
    <property type="match status" value="1"/>
</dbReference>
<gene>
    <name evidence="4" type="ORF">EJO69_05055</name>
</gene>
<dbReference type="Proteomes" id="UP000270021">
    <property type="component" value="Chromosome"/>
</dbReference>
<dbReference type="Gene3D" id="3.40.50.2000">
    <property type="entry name" value="Glycogen Phosphorylase B"/>
    <property type="match status" value="2"/>
</dbReference>
<dbReference type="OrthoDB" id="5242526at2"/>
<dbReference type="RefSeq" id="WP_126039892.1">
    <property type="nucleotide sequence ID" value="NZ_CP034438.1"/>
</dbReference>
<sequence>MRIAIFTEVFAPKIDGIVTRLTHTVTELADLGHDVCVVAPGPGPDSHGGIPVLRLPSAPFKPWYPEVRVGLPTFGVHAQLRRFKPDIIHAVNPVAAAAWGILLSRTQRLPLLASYHTALPQYTEDFGLPALRRPSEAWIRQLHNRADVNLCPSEPMVEEARLLGIERVGLWPKAVDTERYHPSKFSSAMRARLTDGNPRDPLILYVGRLSAEKNLLSLRPVLDRLPGTRLAFVGSGPYEGELKRAFAGTPTVFTGYLHGEELASAFASADVFAFPSLTDTLGNVAFEAMASGTPVVGANAGGIPDIVQDGLNGYLIDPSDAGAFADRINRILSEPDLRGALTAGALASARGRSWRKATMTVVDAYEEAARRSHVERGSALPAGVELLIDA</sequence>
<dbReference type="EMBL" id="CP034438">
    <property type="protein sequence ID" value="AZN29746.1"/>
    <property type="molecule type" value="Genomic_DNA"/>
</dbReference>
<dbReference type="Pfam" id="PF13692">
    <property type="entry name" value="Glyco_trans_1_4"/>
    <property type="match status" value="1"/>
</dbReference>
<dbReference type="SUPFAM" id="SSF53756">
    <property type="entry name" value="UDP-Glycosyltransferase/glycogen phosphorylase"/>
    <property type="match status" value="1"/>
</dbReference>
<dbReference type="GO" id="GO:0016757">
    <property type="term" value="F:glycosyltransferase activity"/>
    <property type="evidence" value="ECO:0007669"/>
    <property type="project" value="UniProtKB-KW"/>
</dbReference>
<evidence type="ECO:0000259" key="3">
    <source>
        <dbReference type="Pfam" id="PF13439"/>
    </source>
</evidence>
<name>A0A3S8Z8T7_9ACTO</name>
<evidence type="ECO:0000256" key="2">
    <source>
        <dbReference type="ARBA" id="ARBA00022679"/>
    </source>
</evidence>
<keyword evidence="5" id="KW-1185">Reference proteome</keyword>
<protein>
    <submittedName>
        <fullName evidence="4">Glycosyltransferase family 1 protein</fullName>
    </submittedName>
</protein>
<evidence type="ECO:0000256" key="1">
    <source>
        <dbReference type="ARBA" id="ARBA00022676"/>
    </source>
</evidence>
<keyword evidence="2 4" id="KW-0808">Transferase</keyword>
<dbReference type="InterPro" id="IPR028098">
    <property type="entry name" value="Glyco_trans_4-like_N"/>
</dbReference>
<evidence type="ECO:0000313" key="4">
    <source>
        <dbReference type="EMBL" id="AZN29746.1"/>
    </source>
</evidence>
<dbReference type="AlphaFoldDB" id="A0A3S8Z8T7"/>
<accession>A0A3S8Z8T7</accession>
<keyword evidence="1" id="KW-0328">Glycosyltransferase</keyword>
<reference evidence="4 5" key="1">
    <citation type="submission" date="2018-12" db="EMBL/GenBank/DDBJ databases">
        <title>Complete genome sequence of Flaviflexus salsibiostraticola KCTC 33148.</title>
        <authorList>
            <person name="Bae J.-W."/>
        </authorList>
    </citation>
    <scope>NUCLEOTIDE SEQUENCE [LARGE SCALE GENOMIC DNA]</scope>
    <source>
        <strain evidence="4 5">KCTC 33148</strain>
    </source>
</reference>
<feature type="domain" description="Glycosyltransferase subfamily 4-like N-terminal" evidence="3">
    <location>
        <begin position="15"/>
        <end position="179"/>
    </location>
</feature>
<dbReference type="KEGG" id="fsl:EJO69_05055"/>
<organism evidence="4 5">
    <name type="scientific">Flaviflexus salsibiostraticola</name>
    <dbReference type="NCBI Taxonomy" id="1282737"/>
    <lineage>
        <taxon>Bacteria</taxon>
        <taxon>Bacillati</taxon>
        <taxon>Actinomycetota</taxon>
        <taxon>Actinomycetes</taxon>
        <taxon>Actinomycetales</taxon>
        <taxon>Actinomycetaceae</taxon>
        <taxon>Flaviflexus</taxon>
    </lineage>
</organism>